<organism evidence="11 12">
    <name type="scientific">Hanseniaspora guilliermondii</name>
    <dbReference type="NCBI Taxonomy" id="56406"/>
    <lineage>
        <taxon>Eukaryota</taxon>
        <taxon>Fungi</taxon>
        <taxon>Dikarya</taxon>
        <taxon>Ascomycota</taxon>
        <taxon>Saccharomycotina</taxon>
        <taxon>Saccharomycetes</taxon>
        <taxon>Saccharomycodales</taxon>
        <taxon>Saccharomycodaceae</taxon>
        <taxon>Hanseniaspora</taxon>
    </lineage>
</organism>
<dbReference type="GO" id="GO:0005290">
    <property type="term" value="F:L-histidine transmembrane transporter activity"/>
    <property type="evidence" value="ECO:0007669"/>
    <property type="project" value="EnsemblFungi"/>
</dbReference>
<feature type="transmembrane region" description="Helical" evidence="9">
    <location>
        <begin position="433"/>
        <end position="452"/>
    </location>
</feature>
<keyword evidence="6 9" id="KW-1133">Transmembrane helix</keyword>
<evidence type="ECO:0000313" key="12">
    <source>
        <dbReference type="Proteomes" id="UP000183365"/>
    </source>
</evidence>
<protein>
    <submittedName>
        <fullName evidence="11">Related to Vacuolar amino acid transporter 1</fullName>
    </submittedName>
</protein>
<name>A0A1L0FF49_9ASCO</name>
<dbReference type="GO" id="GO:0015824">
    <property type="term" value="P:proline transport"/>
    <property type="evidence" value="ECO:0007669"/>
    <property type="project" value="EnsemblFungi"/>
</dbReference>
<proteinExistence type="inferred from homology"/>
<gene>
    <name evidence="11" type="ORF">HGUI_00406</name>
</gene>
<keyword evidence="3" id="KW-0813">Transport</keyword>
<dbReference type="GO" id="GO:0090513">
    <property type="term" value="P:L-histidine transmembrane import into vacuole"/>
    <property type="evidence" value="ECO:0007669"/>
    <property type="project" value="EnsemblFungi"/>
</dbReference>
<evidence type="ECO:0000313" key="11">
    <source>
        <dbReference type="EMBL" id="SGZ38206.1"/>
    </source>
</evidence>
<feature type="transmembrane region" description="Helical" evidence="9">
    <location>
        <begin position="218"/>
        <end position="237"/>
    </location>
</feature>
<feature type="transmembrane region" description="Helical" evidence="9">
    <location>
        <begin position="351"/>
        <end position="372"/>
    </location>
</feature>
<keyword evidence="5" id="KW-0029">Amino-acid transport</keyword>
<comment type="similarity">
    <text evidence="2">Belongs to the amino acid/polyamine transporter 2 family.</text>
</comment>
<dbReference type="Pfam" id="PF01490">
    <property type="entry name" value="Aa_trans"/>
    <property type="match status" value="1"/>
</dbReference>
<feature type="transmembrane region" description="Helical" evidence="9">
    <location>
        <begin position="553"/>
        <end position="570"/>
    </location>
</feature>
<evidence type="ECO:0000256" key="3">
    <source>
        <dbReference type="ARBA" id="ARBA00022448"/>
    </source>
</evidence>
<evidence type="ECO:0000259" key="10">
    <source>
        <dbReference type="Pfam" id="PF01490"/>
    </source>
</evidence>
<feature type="transmembrane region" description="Helical" evidence="9">
    <location>
        <begin position="243"/>
        <end position="264"/>
    </location>
</feature>
<dbReference type="PANTHER" id="PTHR22950:SF692">
    <property type="entry name" value="TRANSMEMBRANE AMINO ACID TRANSPORTER FAMILY PROTEIN"/>
    <property type="match status" value="1"/>
</dbReference>
<keyword evidence="4 9" id="KW-0812">Transmembrane</keyword>
<evidence type="ECO:0000256" key="8">
    <source>
        <dbReference type="SAM" id="MobiDB-lite"/>
    </source>
</evidence>
<sequence length="633" mass="68826">MESNEGTYISVPISIARRNSKSINNYGDIEGTYGSIITADEFPNDCSKSSKAQKSSTSPFNGPNSLKRFQSSYQRANSFKSIEANMSKERSYFNKISSPNDSSVSAYDQLIDYDTMGASIGGRRLSIALNGRGSLSKKTSIADLSNDDFVMREPIAVQTSDPSNPLLNPSYQDNDFAVRSQSHKINDINSIIIQRLKAEKLDNKVVIKIVGQSTKPQTIFNSVNVLIGIGLFALPLGLKYSGWYLGIPMLVLFAVGTLFTAELLSKCLDTDPSLISYGDLGYASFGPLGRALISVLFSLDLLGAGVSLFILFGDSLNALFPEVSITSFKLLGFVIICPLSLVPLRVLSNVSLMGITSTLGTIFIIFFCGIWKNTAPGSLHSPCHTNWWPESFKNFCLSIGLLSACWGGHAIFPNLKNDMRHPKAFKSCLKYTYLITSAADIGTAVFGFLMFGSGVDNEITKNILGTSGYPKFVYYAISSLMSIIPLAKTPLNCLPIVSLLDTITGINASNDAPINEEDEQAIESEYEDLTPKNSQLSVANEQNKSTKAGLISCLNKVIVNGLFLATSILYPDFDKILALLGAGLCFVICFILPCLFYMIMCKNTIKQWEFCTCCVIIFISLVLSVLGVGAAVL</sequence>
<evidence type="ECO:0000256" key="1">
    <source>
        <dbReference type="ARBA" id="ARBA00004128"/>
    </source>
</evidence>
<evidence type="ECO:0000256" key="5">
    <source>
        <dbReference type="ARBA" id="ARBA00022970"/>
    </source>
</evidence>
<dbReference type="VEuPathDB" id="FungiDB:HGUI_00406"/>
<dbReference type="EMBL" id="FQNF01000005">
    <property type="protein sequence ID" value="SGZ38206.1"/>
    <property type="molecule type" value="Genomic_DNA"/>
</dbReference>
<dbReference type="AlphaFoldDB" id="A0A1L0FF49"/>
<feature type="transmembrane region" description="Helical" evidence="9">
    <location>
        <begin position="392"/>
        <end position="412"/>
    </location>
</feature>
<dbReference type="GO" id="GO:0000329">
    <property type="term" value="C:fungal-type vacuole membrane"/>
    <property type="evidence" value="ECO:0007669"/>
    <property type="project" value="EnsemblFungi"/>
</dbReference>
<evidence type="ECO:0000256" key="4">
    <source>
        <dbReference type="ARBA" id="ARBA00022692"/>
    </source>
</evidence>
<feature type="transmembrane region" description="Helical" evidence="9">
    <location>
        <begin position="576"/>
        <end position="598"/>
    </location>
</feature>
<dbReference type="GO" id="GO:0015188">
    <property type="term" value="F:L-isoleucine transmembrane transporter activity"/>
    <property type="evidence" value="ECO:0007669"/>
    <property type="project" value="EnsemblFungi"/>
</dbReference>
<keyword evidence="12" id="KW-1185">Reference proteome</keyword>
<dbReference type="InterPro" id="IPR013057">
    <property type="entry name" value="AA_transpt_TM"/>
</dbReference>
<evidence type="ECO:0000256" key="2">
    <source>
        <dbReference type="ARBA" id="ARBA00008066"/>
    </source>
</evidence>
<comment type="subcellular location">
    <subcellularLocation>
        <location evidence="1">Vacuole membrane</location>
        <topology evidence="1">Multi-pass membrane protein</topology>
    </subcellularLocation>
</comment>
<evidence type="ECO:0000256" key="9">
    <source>
        <dbReference type="SAM" id="Phobius"/>
    </source>
</evidence>
<feature type="transmembrane region" description="Helical" evidence="9">
    <location>
        <begin position="291"/>
        <end position="313"/>
    </location>
</feature>
<evidence type="ECO:0000256" key="6">
    <source>
        <dbReference type="ARBA" id="ARBA00022989"/>
    </source>
</evidence>
<dbReference type="GO" id="GO:0015186">
    <property type="term" value="F:L-glutamine transmembrane transporter activity"/>
    <property type="evidence" value="ECO:0007669"/>
    <property type="project" value="EnsemblFungi"/>
</dbReference>
<evidence type="ECO:0000256" key="7">
    <source>
        <dbReference type="ARBA" id="ARBA00023136"/>
    </source>
</evidence>
<feature type="region of interest" description="Disordered" evidence="8">
    <location>
        <begin position="46"/>
        <end position="67"/>
    </location>
</feature>
<feature type="transmembrane region" description="Helical" evidence="9">
    <location>
        <begin position="610"/>
        <end position="632"/>
    </location>
</feature>
<feature type="transmembrane region" description="Helical" evidence="9">
    <location>
        <begin position="325"/>
        <end position="344"/>
    </location>
</feature>
<dbReference type="PANTHER" id="PTHR22950">
    <property type="entry name" value="AMINO ACID TRANSPORTER"/>
    <property type="match status" value="1"/>
</dbReference>
<feature type="compositionally biased region" description="Low complexity" evidence="8">
    <location>
        <begin position="47"/>
        <end position="58"/>
    </location>
</feature>
<dbReference type="GO" id="GO:0007034">
    <property type="term" value="P:vacuolar transport"/>
    <property type="evidence" value="ECO:0007669"/>
    <property type="project" value="EnsemblFungi"/>
</dbReference>
<dbReference type="GO" id="GO:0005302">
    <property type="term" value="F:L-tyrosine transmembrane transporter activity"/>
    <property type="evidence" value="ECO:0007669"/>
    <property type="project" value="EnsemblFungi"/>
</dbReference>
<accession>A0A1L0FF49</accession>
<reference evidence="12" key="1">
    <citation type="submission" date="2016-11" db="EMBL/GenBank/DDBJ databases">
        <authorList>
            <person name="Guldener U."/>
        </authorList>
    </citation>
    <scope>NUCLEOTIDE SEQUENCE [LARGE SCALE GENOMIC DNA]</scope>
</reference>
<dbReference type="OrthoDB" id="655540at2759"/>
<feature type="domain" description="Amino acid transporter transmembrane" evidence="10">
    <location>
        <begin position="212"/>
        <end position="631"/>
    </location>
</feature>
<keyword evidence="7 9" id="KW-0472">Membrane</keyword>
<dbReference type="Proteomes" id="UP000183365">
    <property type="component" value="Unassembled WGS sequence"/>
</dbReference>